<reference evidence="2" key="1">
    <citation type="submission" date="2017-08" db="EMBL/GenBank/DDBJ databases">
        <title>Draft Genome Sequence of Kocuria varians 80.</title>
        <authorList>
            <person name="Minaev M."/>
            <person name="Kurbakov K.A."/>
            <person name="Solodovnikova G.I."/>
            <person name="Kuznetsova O.A."/>
            <person name="Lisitsyn A.B."/>
        </authorList>
    </citation>
    <scope>NUCLEOTIDE SEQUENCE [LARGE SCALE GENOMIC DNA]</scope>
    <source>
        <strain evidence="2">80</strain>
    </source>
</reference>
<reference evidence="1 2" key="2">
    <citation type="submission" date="2020-07" db="EMBL/GenBank/DDBJ databases">
        <title>Genome of starter culture bacteria Kocuria salsicia reveals its technological properties and safety for usage in meat industry.</title>
        <authorList>
            <person name="Michael M."/>
            <person name="Konstantin K."/>
            <person name="Evgenii K."/>
            <person name="Galina S."/>
            <person name="Oksana K."/>
            <person name="Andrei L."/>
        </authorList>
    </citation>
    <scope>NUCLEOTIDE SEQUENCE [LARGE SCALE GENOMIC DNA]</scope>
    <source>
        <strain evidence="1 2">80</strain>
    </source>
</reference>
<protein>
    <recommendedName>
        <fullName evidence="3">DUF2334 domain-containing protein</fullName>
    </recommendedName>
</protein>
<dbReference type="Proteomes" id="UP000216825">
    <property type="component" value="Chromosome"/>
</dbReference>
<dbReference type="EMBL" id="CP059343">
    <property type="protein sequence ID" value="QMS55476.1"/>
    <property type="molecule type" value="Genomic_DNA"/>
</dbReference>
<dbReference type="RefSeq" id="WP_179229905.1">
    <property type="nucleotide sequence ID" value="NZ_CP059343.1"/>
</dbReference>
<keyword evidence="2" id="KW-1185">Reference proteome</keyword>
<evidence type="ECO:0000313" key="2">
    <source>
        <dbReference type="Proteomes" id="UP000216825"/>
    </source>
</evidence>
<accession>A0A7D7PXL9</accession>
<evidence type="ECO:0008006" key="3">
    <source>
        <dbReference type="Google" id="ProtNLM"/>
    </source>
</evidence>
<dbReference type="KEGG" id="kvr:CIB50_0000160"/>
<evidence type="ECO:0000313" key="1">
    <source>
        <dbReference type="EMBL" id="QMS55476.1"/>
    </source>
</evidence>
<sequence length="336" mass="37450">MRSGNRNDLAEVPLDYIDSNDVYLIYSDLFYDLVGSDAPAVKQAAVRLEDVGPESNPKDLRRVADYLASENVPFQVAVIPIQIGQNKDGSDWYGLSLTDRPEVVDALKYMQGKGGTLIQHGTTHQMGTMDNPYSGRSGEDYEFYRFGCTSTDTAPYAFEERTNDSYITPVGRAAQDDVDEWGDRLDAGRSVMEDAGLGEPTIFETPHYGGSVNSCVAMAQEYNARYEQGDYYASILTGQPSEAGKSYSQQFPYTVHDIYGGAVYPENLGNITEGEQNNHAIRDPKFLISRAKANLTARESTASFFFHPYLDIEYLKKTVTGIKRLGYEFRPVTELK</sequence>
<dbReference type="Pfam" id="PF10096">
    <property type="entry name" value="DUF2334"/>
    <property type="match status" value="1"/>
</dbReference>
<dbReference type="InterPro" id="IPR018763">
    <property type="entry name" value="DUF2334"/>
</dbReference>
<gene>
    <name evidence="1" type="ORF">CIB50_0000160</name>
</gene>
<name>A0A7D7PXL9_KOCVA</name>
<dbReference type="InterPro" id="IPR011330">
    <property type="entry name" value="Glyco_hydro/deAcase_b/a-brl"/>
</dbReference>
<dbReference type="AlphaFoldDB" id="A0A7D7PXL9"/>
<dbReference type="GO" id="GO:0005975">
    <property type="term" value="P:carbohydrate metabolic process"/>
    <property type="evidence" value="ECO:0007669"/>
    <property type="project" value="InterPro"/>
</dbReference>
<proteinExistence type="predicted"/>
<organism evidence="1 2">
    <name type="scientific">Kocuria varians</name>
    <name type="common">Micrococcus varians</name>
    <dbReference type="NCBI Taxonomy" id="1272"/>
    <lineage>
        <taxon>Bacteria</taxon>
        <taxon>Bacillati</taxon>
        <taxon>Actinomycetota</taxon>
        <taxon>Actinomycetes</taxon>
        <taxon>Micrococcales</taxon>
        <taxon>Micrococcaceae</taxon>
        <taxon>Kocuria</taxon>
    </lineage>
</organism>
<dbReference type="SUPFAM" id="SSF88713">
    <property type="entry name" value="Glycoside hydrolase/deacetylase"/>
    <property type="match status" value="1"/>
</dbReference>